<reference evidence="2" key="1">
    <citation type="journal article" date="2021" name="PeerJ">
        <title>Extensive microbial diversity within the chicken gut microbiome revealed by metagenomics and culture.</title>
        <authorList>
            <person name="Gilroy R."/>
            <person name="Ravi A."/>
            <person name="Getino M."/>
            <person name="Pursley I."/>
            <person name="Horton D.L."/>
            <person name="Alikhan N.F."/>
            <person name="Baker D."/>
            <person name="Gharbi K."/>
            <person name="Hall N."/>
            <person name="Watson M."/>
            <person name="Adriaenssens E.M."/>
            <person name="Foster-Nyarko E."/>
            <person name="Jarju S."/>
            <person name="Secka A."/>
            <person name="Antonio M."/>
            <person name="Oren A."/>
            <person name="Chaudhuri R.R."/>
            <person name="La Ragione R."/>
            <person name="Hildebrand F."/>
            <person name="Pallen M.J."/>
        </authorList>
    </citation>
    <scope>NUCLEOTIDE SEQUENCE</scope>
    <source>
        <strain evidence="2">CHK198-12963</strain>
    </source>
</reference>
<name>A0A9D2PSF1_9FIRM</name>
<proteinExistence type="predicted"/>
<dbReference type="AlphaFoldDB" id="A0A9D2PSF1"/>
<evidence type="ECO:0000313" key="3">
    <source>
        <dbReference type="Proteomes" id="UP000823863"/>
    </source>
</evidence>
<feature type="transmembrane region" description="Helical" evidence="1">
    <location>
        <begin position="6"/>
        <end position="23"/>
    </location>
</feature>
<organism evidence="2 3">
    <name type="scientific">Candidatus Enterocloster excrementigallinarum</name>
    <dbReference type="NCBI Taxonomy" id="2838558"/>
    <lineage>
        <taxon>Bacteria</taxon>
        <taxon>Bacillati</taxon>
        <taxon>Bacillota</taxon>
        <taxon>Clostridia</taxon>
        <taxon>Lachnospirales</taxon>
        <taxon>Lachnospiraceae</taxon>
        <taxon>Enterocloster</taxon>
    </lineage>
</organism>
<dbReference type="InterPro" id="IPR007563">
    <property type="entry name" value="DUF554"/>
</dbReference>
<evidence type="ECO:0000313" key="2">
    <source>
        <dbReference type="EMBL" id="HJC66412.1"/>
    </source>
</evidence>
<gene>
    <name evidence="2" type="ORF">H9931_06795</name>
</gene>
<evidence type="ECO:0000256" key="1">
    <source>
        <dbReference type="SAM" id="Phobius"/>
    </source>
</evidence>
<dbReference type="Pfam" id="PF04474">
    <property type="entry name" value="DUF554"/>
    <property type="match status" value="1"/>
</dbReference>
<accession>A0A9D2PSF1</accession>
<feature type="transmembrane region" description="Helical" evidence="1">
    <location>
        <begin position="111"/>
        <end position="133"/>
    </location>
</feature>
<reference evidence="2" key="2">
    <citation type="submission" date="2021-04" db="EMBL/GenBank/DDBJ databases">
        <authorList>
            <person name="Gilroy R."/>
        </authorList>
    </citation>
    <scope>NUCLEOTIDE SEQUENCE</scope>
    <source>
        <strain evidence="2">CHK198-12963</strain>
    </source>
</reference>
<dbReference type="PANTHER" id="PTHR36111">
    <property type="entry name" value="INNER MEMBRANE PROTEIN-RELATED"/>
    <property type="match status" value="1"/>
</dbReference>
<sequence>MTGLGTIVNMGAILAGCAAGVLLKSGIPKTIQDTITKAVGLCVMFVGLSGALSGMFFIENGELVTQDTMVMIFSMVIGSALGQWIDIETHLEKLGEWCRDHIPSGLTSGPFVEAFVSSSLLFCVGAMAVVGALEDGLNHNYSTLFAKAVMDGILAVVFGASMGVGVAFSAAPVGIYQGTITLLAGLLRPYMTDLMITRISFVGSILIFALGMNMVLNSKIKIGNMLPAIFMPVFACLLGF</sequence>
<keyword evidence="1" id="KW-1133">Transmembrane helix</keyword>
<dbReference type="PANTHER" id="PTHR36111:SF2">
    <property type="entry name" value="INNER MEMBRANE PROTEIN"/>
    <property type="match status" value="1"/>
</dbReference>
<keyword evidence="1" id="KW-0812">Transmembrane</keyword>
<feature type="transmembrane region" description="Helical" evidence="1">
    <location>
        <begin position="35"/>
        <end position="58"/>
    </location>
</feature>
<dbReference type="EMBL" id="DWWB01000034">
    <property type="protein sequence ID" value="HJC66412.1"/>
    <property type="molecule type" value="Genomic_DNA"/>
</dbReference>
<dbReference type="Proteomes" id="UP000823863">
    <property type="component" value="Unassembled WGS sequence"/>
</dbReference>
<comment type="caution">
    <text evidence="2">The sequence shown here is derived from an EMBL/GenBank/DDBJ whole genome shotgun (WGS) entry which is preliminary data.</text>
</comment>
<protein>
    <submittedName>
        <fullName evidence="2">DUF554 domain-containing protein</fullName>
    </submittedName>
</protein>
<feature type="transmembrane region" description="Helical" evidence="1">
    <location>
        <begin position="153"/>
        <end position="175"/>
    </location>
</feature>
<feature type="transmembrane region" description="Helical" evidence="1">
    <location>
        <begin position="196"/>
        <end position="216"/>
    </location>
</feature>
<keyword evidence="1" id="KW-0472">Membrane</keyword>